<evidence type="ECO:0000256" key="1">
    <source>
        <dbReference type="ARBA" id="ARBA00003618"/>
    </source>
</evidence>
<sequence length="555" mass="62239">MLSSITIKNFALIEDVQLTLDEHFNIITGETGAGKSIILGALALLIGKRADLSSMRDATKKCVIEGIFNIQNYDLNSFFESEELDYEPQTIIRREILPSGKSRAFINDTPVRLQQLAGLGEQLIDIHSQHQTLAIGNTNYQYAILDAIADNYSTLNDYKSAVAELKNRQIEYAQLKEKQAEAQKTYEYNLFLLEELQEAKITPQIQVELEEQQNALSNIEMLQENLGFASHQFNQEDTGVLALLRQIKQKLGALNDFGSKYAELNERLKSCLVELEDLSSEVEDQQESIEHNPEALALVNDQLDKIYALQRKHQTDSLDELLQIQRELEDKVQLTTNAQEAVAKLKLAIEQQQKKCAEKAQKLYKNRLKVIPKFIQAVKITLANLGMPDTRLEIQLKPTADFNTWGQDQMQWLFSANAGMSLNEISKAASGGELSRITLAVKSILAKYKQLPTLIFDEIDTGISGDIAKKMGEVMRQMSQKLQVVAITHLPQVAAKGSNHLKVQKETQAGKTQTLIKHLGHPERIEELAEMLGGNRESKSAMAHAEALLVDSAQQ</sequence>
<comment type="function">
    <text evidence="1 9">May be involved in recombinational repair of damaged DNA.</text>
</comment>
<gene>
    <name evidence="12" type="primary">recN</name>
    <name evidence="12" type="ORF">ACFSQ0_05960</name>
</gene>
<name>A0ABW5SEG0_9FLAO</name>
<dbReference type="Proteomes" id="UP001597357">
    <property type="component" value="Unassembled WGS sequence"/>
</dbReference>
<dbReference type="EMBL" id="JBHULZ010000026">
    <property type="protein sequence ID" value="MFD2697529.1"/>
    <property type="molecule type" value="Genomic_DNA"/>
</dbReference>
<dbReference type="Gene3D" id="3.40.50.300">
    <property type="entry name" value="P-loop containing nucleotide triphosphate hydrolases"/>
    <property type="match status" value="2"/>
</dbReference>
<evidence type="ECO:0000256" key="7">
    <source>
        <dbReference type="ARBA" id="ARBA00023204"/>
    </source>
</evidence>
<evidence type="ECO:0000256" key="6">
    <source>
        <dbReference type="ARBA" id="ARBA00022840"/>
    </source>
</evidence>
<evidence type="ECO:0000313" key="13">
    <source>
        <dbReference type="Proteomes" id="UP001597357"/>
    </source>
</evidence>
<keyword evidence="4" id="KW-0547">Nucleotide-binding</keyword>
<proteinExistence type="inferred from homology"/>
<evidence type="ECO:0000256" key="9">
    <source>
        <dbReference type="PIRNR" id="PIRNR003128"/>
    </source>
</evidence>
<dbReference type="Pfam" id="PF02463">
    <property type="entry name" value="SMC_N"/>
    <property type="match status" value="1"/>
</dbReference>
<dbReference type="NCBIfam" id="TIGR00634">
    <property type="entry name" value="recN"/>
    <property type="match status" value="1"/>
</dbReference>
<organism evidence="12 13">
    <name type="scientific">Mesonia sediminis</name>
    <dbReference type="NCBI Taxonomy" id="1703946"/>
    <lineage>
        <taxon>Bacteria</taxon>
        <taxon>Pseudomonadati</taxon>
        <taxon>Bacteroidota</taxon>
        <taxon>Flavobacteriia</taxon>
        <taxon>Flavobacteriales</taxon>
        <taxon>Flavobacteriaceae</taxon>
        <taxon>Mesonia</taxon>
    </lineage>
</organism>
<evidence type="ECO:0000256" key="5">
    <source>
        <dbReference type="ARBA" id="ARBA00022763"/>
    </source>
</evidence>
<evidence type="ECO:0000256" key="8">
    <source>
        <dbReference type="ARBA" id="ARBA00033408"/>
    </source>
</evidence>
<keyword evidence="7 9" id="KW-0234">DNA repair</keyword>
<feature type="domain" description="RecF/RecN/SMC N-terminal" evidence="11">
    <location>
        <begin position="1"/>
        <end position="508"/>
    </location>
</feature>
<dbReference type="PANTHER" id="PTHR11059">
    <property type="entry name" value="DNA REPAIR PROTEIN RECN"/>
    <property type="match status" value="1"/>
</dbReference>
<comment type="caution">
    <text evidence="12">The sequence shown here is derived from an EMBL/GenBank/DDBJ whole genome shotgun (WGS) entry which is preliminary data.</text>
</comment>
<protein>
    <recommendedName>
        <fullName evidence="3 9">DNA repair protein RecN</fullName>
    </recommendedName>
    <alternativeName>
        <fullName evidence="8 9">Recombination protein N</fullName>
    </alternativeName>
</protein>
<keyword evidence="10" id="KW-0175">Coiled coil</keyword>
<dbReference type="InterPro" id="IPR003395">
    <property type="entry name" value="RecF/RecN/SMC_N"/>
</dbReference>
<dbReference type="CDD" id="cd03241">
    <property type="entry name" value="ABC_RecN"/>
    <property type="match status" value="2"/>
</dbReference>
<evidence type="ECO:0000256" key="10">
    <source>
        <dbReference type="SAM" id="Coils"/>
    </source>
</evidence>
<keyword evidence="5 9" id="KW-0227">DNA damage</keyword>
<reference evidence="13" key="1">
    <citation type="journal article" date="2019" name="Int. J. Syst. Evol. Microbiol.">
        <title>The Global Catalogue of Microorganisms (GCM) 10K type strain sequencing project: providing services to taxonomists for standard genome sequencing and annotation.</title>
        <authorList>
            <consortium name="The Broad Institute Genomics Platform"/>
            <consortium name="The Broad Institute Genome Sequencing Center for Infectious Disease"/>
            <person name="Wu L."/>
            <person name="Ma J."/>
        </authorList>
    </citation>
    <scope>NUCLEOTIDE SEQUENCE [LARGE SCALE GENOMIC DNA]</scope>
    <source>
        <strain evidence="13">KCTC 42255</strain>
    </source>
</reference>
<dbReference type="SUPFAM" id="SSF52540">
    <property type="entry name" value="P-loop containing nucleoside triphosphate hydrolases"/>
    <property type="match status" value="2"/>
</dbReference>
<feature type="coiled-coil region" evidence="10">
    <location>
        <begin position="158"/>
        <end position="225"/>
    </location>
</feature>
<evidence type="ECO:0000259" key="11">
    <source>
        <dbReference type="Pfam" id="PF02463"/>
    </source>
</evidence>
<dbReference type="RefSeq" id="WP_379045567.1">
    <property type="nucleotide sequence ID" value="NZ_JBHULZ010000026.1"/>
</dbReference>
<dbReference type="InterPro" id="IPR027417">
    <property type="entry name" value="P-loop_NTPase"/>
</dbReference>
<evidence type="ECO:0000256" key="3">
    <source>
        <dbReference type="ARBA" id="ARBA00021315"/>
    </source>
</evidence>
<comment type="similarity">
    <text evidence="2 9">Belongs to the RecN family.</text>
</comment>
<accession>A0ABW5SEG0</accession>
<dbReference type="PIRSF" id="PIRSF003128">
    <property type="entry name" value="RecN"/>
    <property type="match status" value="1"/>
</dbReference>
<evidence type="ECO:0000256" key="4">
    <source>
        <dbReference type="ARBA" id="ARBA00022741"/>
    </source>
</evidence>
<keyword evidence="6" id="KW-0067">ATP-binding</keyword>
<keyword evidence="13" id="KW-1185">Reference proteome</keyword>
<dbReference type="PANTHER" id="PTHR11059:SF0">
    <property type="entry name" value="DNA REPAIR PROTEIN RECN"/>
    <property type="match status" value="1"/>
</dbReference>
<feature type="coiled-coil region" evidence="10">
    <location>
        <begin position="318"/>
        <end position="362"/>
    </location>
</feature>
<evidence type="ECO:0000256" key="2">
    <source>
        <dbReference type="ARBA" id="ARBA00009441"/>
    </source>
</evidence>
<evidence type="ECO:0000313" key="12">
    <source>
        <dbReference type="EMBL" id="MFD2697529.1"/>
    </source>
</evidence>
<feature type="coiled-coil region" evidence="10">
    <location>
        <begin position="261"/>
        <end position="292"/>
    </location>
</feature>
<dbReference type="InterPro" id="IPR004604">
    <property type="entry name" value="DNA_recomb/repair_RecN"/>
</dbReference>